<sequence length="85" mass="9293">MQKYDFSNYPKALHSYLETKYSMQNLPHSEAKAERDAPSVGGCCICGPVTSSLHANAAATRNWECFQQCGGAWEIAPDSNVPQAL</sequence>
<keyword evidence="2" id="KW-1185">Reference proteome</keyword>
<protein>
    <submittedName>
        <fullName evidence="1">Uncharacterized protein</fullName>
    </submittedName>
</protein>
<name>A0AAV4U383_CAEEX</name>
<accession>A0AAV4U383</accession>
<comment type="caution">
    <text evidence="1">The sequence shown here is derived from an EMBL/GenBank/DDBJ whole genome shotgun (WGS) entry which is preliminary data.</text>
</comment>
<dbReference type="AlphaFoldDB" id="A0AAV4U383"/>
<organism evidence="1 2">
    <name type="scientific">Caerostris extrusa</name>
    <name type="common">Bark spider</name>
    <name type="synonym">Caerostris bankana</name>
    <dbReference type="NCBI Taxonomy" id="172846"/>
    <lineage>
        <taxon>Eukaryota</taxon>
        <taxon>Metazoa</taxon>
        <taxon>Ecdysozoa</taxon>
        <taxon>Arthropoda</taxon>
        <taxon>Chelicerata</taxon>
        <taxon>Arachnida</taxon>
        <taxon>Araneae</taxon>
        <taxon>Araneomorphae</taxon>
        <taxon>Entelegynae</taxon>
        <taxon>Araneoidea</taxon>
        <taxon>Araneidae</taxon>
        <taxon>Caerostris</taxon>
    </lineage>
</organism>
<dbReference type="Proteomes" id="UP001054945">
    <property type="component" value="Unassembled WGS sequence"/>
</dbReference>
<proteinExistence type="predicted"/>
<gene>
    <name evidence="1" type="ORF">CEXT_375591</name>
</gene>
<dbReference type="EMBL" id="BPLR01012211">
    <property type="protein sequence ID" value="GIY52207.1"/>
    <property type="molecule type" value="Genomic_DNA"/>
</dbReference>
<evidence type="ECO:0000313" key="1">
    <source>
        <dbReference type="EMBL" id="GIY52207.1"/>
    </source>
</evidence>
<evidence type="ECO:0000313" key="2">
    <source>
        <dbReference type="Proteomes" id="UP001054945"/>
    </source>
</evidence>
<reference evidence="1 2" key="1">
    <citation type="submission" date="2021-06" db="EMBL/GenBank/DDBJ databases">
        <title>Caerostris extrusa draft genome.</title>
        <authorList>
            <person name="Kono N."/>
            <person name="Arakawa K."/>
        </authorList>
    </citation>
    <scope>NUCLEOTIDE SEQUENCE [LARGE SCALE GENOMIC DNA]</scope>
</reference>